<proteinExistence type="predicted"/>
<evidence type="ECO:0000313" key="1">
    <source>
        <dbReference type="EMBL" id="WVX50100.1"/>
    </source>
</evidence>
<organism evidence="1 2">
    <name type="scientific">Roseobacter fucihabitans</name>
    <dbReference type="NCBI Taxonomy" id="1537242"/>
    <lineage>
        <taxon>Bacteria</taxon>
        <taxon>Pseudomonadati</taxon>
        <taxon>Pseudomonadota</taxon>
        <taxon>Alphaproteobacteria</taxon>
        <taxon>Rhodobacterales</taxon>
        <taxon>Roseobacteraceae</taxon>
        <taxon>Roseobacter</taxon>
    </lineage>
</organism>
<dbReference type="EMBL" id="CP143423">
    <property type="protein sequence ID" value="WVX50100.1"/>
    <property type="molecule type" value="Genomic_DNA"/>
</dbReference>
<protein>
    <recommendedName>
        <fullName evidence="3">Secreted protein</fullName>
    </recommendedName>
</protein>
<keyword evidence="2" id="KW-1185">Reference proteome</keyword>
<dbReference type="Proteomes" id="UP001318682">
    <property type="component" value="Chromosome"/>
</dbReference>
<evidence type="ECO:0008006" key="3">
    <source>
        <dbReference type="Google" id="ProtNLM"/>
    </source>
</evidence>
<reference evidence="2" key="1">
    <citation type="submission" date="2024-01" db="EMBL/GenBank/DDBJ databases">
        <title>Roseobacter fucihabitans sp. nov., isolated from the brown alga Fucus spiralis.</title>
        <authorList>
            <person name="Hahnke S."/>
            <person name="Berger M."/>
            <person name="Schlingloff A."/>
            <person name="Athale I."/>
            <person name="Neumann-Schaal M."/>
            <person name="Adenaya A."/>
            <person name="Poehlein A."/>
            <person name="Daniel R."/>
            <person name="Pertersen J."/>
            <person name="Brinkhoff T."/>
        </authorList>
    </citation>
    <scope>NUCLEOTIDE SEQUENCE [LARGE SCALE GENOMIC DNA]</scope>
    <source>
        <strain evidence="2">B14</strain>
    </source>
</reference>
<evidence type="ECO:0000313" key="2">
    <source>
        <dbReference type="Proteomes" id="UP001318682"/>
    </source>
</evidence>
<name>A0ABZ2BXA3_9RHOB</name>
<sequence>MGLALWVAPRGRLGIFVLALSQASCASQILLRAQDSFRSPSEHIGGNFTRLLRTASKRLTFTQILQEVLVNTVAVSSAKNLRAPRIALPIGARNVHDLGDSRQKLILFKR</sequence>
<accession>A0ABZ2BXA3</accession>
<gene>
    <name evidence="1" type="ORF">ROLI_031960</name>
</gene>